<dbReference type="EMBL" id="JHEH01000001">
    <property type="protein sequence ID" value="KEP71673.1"/>
    <property type="molecule type" value="Genomic_DNA"/>
</dbReference>
<name>A0A074TRV0_9RHOB</name>
<dbReference type="STRING" id="1185766.SAMN05216224_105122"/>
<dbReference type="OrthoDB" id="8478788at2"/>
<evidence type="ECO:0000313" key="2">
    <source>
        <dbReference type="Proteomes" id="UP000027725"/>
    </source>
</evidence>
<proteinExistence type="predicted"/>
<dbReference type="AlphaFoldDB" id="A0A074TRV0"/>
<gene>
    <name evidence="1" type="ORF">DL1_01315</name>
</gene>
<dbReference type="eggNOG" id="ENOG5032SBG">
    <property type="taxonomic scope" value="Bacteria"/>
</dbReference>
<sequence length="197" mass="20844">MMLTEESAVASGVLPLAEFRDHLRLGTGFEDLGALDAGLEAYLRAALAAIEGRTAKVLLSRAFTLRLAHWRTGGVALPVAPVVSIDALRVLDPYGVATEVAPERYRLVPDLQRPRLEGRGGPLPAIASGGAAEIAFTGGFGPVWADLPVDLAQAVFLLAAQYFELRHDGAGAQAEMSFGVLALIERWRTVRMLGGGA</sequence>
<dbReference type="RefSeq" id="WP_038061247.1">
    <property type="nucleotide sequence ID" value="NZ_FOVB01000005.1"/>
</dbReference>
<reference evidence="1 2" key="1">
    <citation type="submission" date="2014-03" db="EMBL/GenBank/DDBJ databases">
        <title>The draft genome sequence of Thioclava dalianensis DLFJ1-1.</title>
        <authorList>
            <person name="Lai Q."/>
            <person name="Shao Z."/>
        </authorList>
    </citation>
    <scope>NUCLEOTIDE SEQUENCE [LARGE SCALE GENOMIC DNA]</scope>
    <source>
        <strain evidence="1 2">DLFJ1-1</strain>
    </source>
</reference>
<protein>
    <submittedName>
        <fullName evidence="1">Gene transfer agent protein</fullName>
    </submittedName>
</protein>
<comment type="caution">
    <text evidence="1">The sequence shown here is derived from an EMBL/GenBank/DDBJ whole genome shotgun (WGS) entry which is preliminary data.</text>
</comment>
<accession>A0A074TRV0</accession>
<dbReference type="Gene3D" id="1.10.3230.30">
    <property type="entry name" value="Phage gp6-like head-tail connector protein"/>
    <property type="match status" value="1"/>
</dbReference>
<organism evidence="1 2">
    <name type="scientific">Thioclava dalianensis</name>
    <dbReference type="NCBI Taxonomy" id="1185766"/>
    <lineage>
        <taxon>Bacteria</taxon>
        <taxon>Pseudomonadati</taxon>
        <taxon>Pseudomonadota</taxon>
        <taxon>Alphaproteobacteria</taxon>
        <taxon>Rhodobacterales</taxon>
        <taxon>Paracoccaceae</taxon>
        <taxon>Thioclava</taxon>
    </lineage>
</organism>
<dbReference type="Proteomes" id="UP000027725">
    <property type="component" value="Unassembled WGS sequence"/>
</dbReference>
<dbReference type="NCBIfam" id="TIGR02215">
    <property type="entry name" value="phage_chp_gp8"/>
    <property type="match status" value="1"/>
</dbReference>
<keyword evidence="2" id="KW-1185">Reference proteome</keyword>
<evidence type="ECO:0000313" key="1">
    <source>
        <dbReference type="EMBL" id="KEP71673.1"/>
    </source>
</evidence>
<dbReference type="InterPro" id="IPR011738">
    <property type="entry name" value="Phage_CHP"/>
</dbReference>